<accession>A0A4V3HF17</accession>
<feature type="binding site" evidence="7">
    <location>
        <position position="131"/>
    </location>
    <ligand>
        <name>Zn(2+)</name>
        <dbReference type="ChEBI" id="CHEBI:29105"/>
    </ligand>
</feature>
<keyword evidence="8" id="KW-0408">Iron</keyword>
<evidence type="ECO:0000313" key="9">
    <source>
        <dbReference type="EMBL" id="TDY51151.1"/>
    </source>
</evidence>
<dbReference type="Pfam" id="PF01475">
    <property type="entry name" value="FUR"/>
    <property type="match status" value="1"/>
</dbReference>
<dbReference type="Gene3D" id="3.30.1490.190">
    <property type="match status" value="1"/>
</dbReference>
<feature type="binding site" evidence="7">
    <location>
        <position position="93"/>
    </location>
    <ligand>
        <name>Zn(2+)</name>
        <dbReference type="ChEBI" id="CHEBI:29105"/>
    </ligand>
</feature>
<gene>
    <name evidence="9" type="ORF">C7445_101146</name>
</gene>
<evidence type="ECO:0000313" key="10">
    <source>
        <dbReference type="Proteomes" id="UP000294581"/>
    </source>
</evidence>
<feature type="binding site" evidence="7">
    <location>
        <position position="96"/>
    </location>
    <ligand>
        <name>Zn(2+)</name>
        <dbReference type="ChEBI" id="CHEBI:29105"/>
    </ligand>
</feature>
<comment type="cofactor">
    <cofactor evidence="8">
        <name>Mn(2+)</name>
        <dbReference type="ChEBI" id="CHEBI:29035"/>
    </cofactor>
    <cofactor evidence="8">
        <name>Fe(2+)</name>
        <dbReference type="ChEBI" id="CHEBI:29033"/>
    </cofactor>
    <text evidence="8">Binds 1 Mn(2+) or Fe(2+) ion per subunit.</text>
</comment>
<dbReference type="GO" id="GO:0008270">
    <property type="term" value="F:zinc ion binding"/>
    <property type="evidence" value="ECO:0007669"/>
    <property type="project" value="TreeGrafter"/>
</dbReference>
<keyword evidence="10" id="KW-1185">Reference proteome</keyword>
<dbReference type="PANTHER" id="PTHR33202:SF7">
    <property type="entry name" value="FERRIC UPTAKE REGULATION PROTEIN"/>
    <property type="match status" value="1"/>
</dbReference>
<dbReference type="GO" id="GO:1900376">
    <property type="term" value="P:regulation of secondary metabolite biosynthetic process"/>
    <property type="evidence" value="ECO:0007669"/>
    <property type="project" value="TreeGrafter"/>
</dbReference>
<dbReference type="CDD" id="cd07153">
    <property type="entry name" value="Fur_like"/>
    <property type="match status" value="1"/>
</dbReference>
<evidence type="ECO:0000256" key="6">
    <source>
        <dbReference type="ARBA" id="ARBA00023163"/>
    </source>
</evidence>
<feature type="binding site" evidence="7">
    <location>
        <position position="134"/>
    </location>
    <ligand>
        <name>Zn(2+)</name>
        <dbReference type="ChEBI" id="CHEBI:29105"/>
    </ligand>
</feature>
<dbReference type="EMBL" id="SORF01000001">
    <property type="protein sequence ID" value="TDY51151.1"/>
    <property type="molecule type" value="Genomic_DNA"/>
</dbReference>
<comment type="cofactor">
    <cofactor evidence="7">
        <name>Zn(2+)</name>
        <dbReference type="ChEBI" id="CHEBI:29105"/>
    </cofactor>
    <text evidence="7">Binds 1 zinc ion per subunit.</text>
</comment>
<feature type="binding site" evidence="8">
    <location>
        <position position="87"/>
    </location>
    <ligand>
        <name>Fe cation</name>
        <dbReference type="ChEBI" id="CHEBI:24875"/>
    </ligand>
</feature>
<dbReference type="SUPFAM" id="SSF46785">
    <property type="entry name" value="Winged helix' DNA-binding domain"/>
    <property type="match status" value="1"/>
</dbReference>
<dbReference type="RefSeq" id="WP_166668923.1">
    <property type="nucleotide sequence ID" value="NZ_BSUS01000001.1"/>
</dbReference>
<comment type="similarity">
    <text evidence="1">Belongs to the Fur family.</text>
</comment>
<reference evidence="9 10" key="1">
    <citation type="submission" date="2019-03" db="EMBL/GenBank/DDBJ databases">
        <title>Genomic Encyclopedia of Type Strains, Phase IV (KMG-IV): sequencing the most valuable type-strain genomes for metagenomic binning, comparative biology and taxonomic classification.</title>
        <authorList>
            <person name="Goeker M."/>
        </authorList>
    </citation>
    <scope>NUCLEOTIDE SEQUENCE [LARGE SCALE GENOMIC DNA]</scope>
    <source>
        <strain evidence="9 10">DSM 17974</strain>
    </source>
</reference>
<dbReference type="InterPro" id="IPR002481">
    <property type="entry name" value="FUR"/>
</dbReference>
<name>A0A4V3HF17_9BACL</name>
<keyword evidence="7" id="KW-0479">Metal-binding</keyword>
<dbReference type="PANTHER" id="PTHR33202">
    <property type="entry name" value="ZINC UPTAKE REGULATION PROTEIN"/>
    <property type="match status" value="1"/>
</dbReference>
<dbReference type="Proteomes" id="UP000294581">
    <property type="component" value="Unassembled WGS sequence"/>
</dbReference>
<comment type="caution">
    <text evidence="9">The sequence shown here is derived from an EMBL/GenBank/DDBJ whole genome shotgun (WGS) entry which is preliminary data.</text>
</comment>
<evidence type="ECO:0000256" key="2">
    <source>
        <dbReference type="ARBA" id="ARBA00022491"/>
    </source>
</evidence>
<evidence type="ECO:0000256" key="5">
    <source>
        <dbReference type="ARBA" id="ARBA00023125"/>
    </source>
</evidence>
<feature type="binding site" evidence="8">
    <location>
        <position position="123"/>
    </location>
    <ligand>
        <name>Fe cation</name>
        <dbReference type="ChEBI" id="CHEBI:24875"/>
    </ligand>
</feature>
<dbReference type="InterPro" id="IPR043135">
    <property type="entry name" value="Fur_C"/>
</dbReference>
<proteinExistence type="inferred from homology"/>
<evidence type="ECO:0000256" key="7">
    <source>
        <dbReference type="PIRSR" id="PIRSR602481-1"/>
    </source>
</evidence>
<dbReference type="GO" id="GO:0045892">
    <property type="term" value="P:negative regulation of DNA-templated transcription"/>
    <property type="evidence" value="ECO:0007669"/>
    <property type="project" value="TreeGrafter"/>
</dbReference>
<evidence type="ECO:0000256" key="4">
    <source>
        <dbReference type="ARBA" id="ARBA00023015"/>
    </source>
</evidence>
<organism evidence="9 10">
    <name type="scientific">Alicyclobacillus sacchari</name>
    <dbReference type="NCBI Taxonomy" id="392010"/>
    <lineage>
        <taxon>Bacteria</taxon>
        <taxon>Bacillati</taxon>
        <taxon>Bacillota</taxon>
        <taxon>Bacilli</taxon>
        <taxon>Bacillales</taxon>
        <taxon>Alicyclobacillaceae</taxon>
        <taxon>Alicyclobacillus</taxon>
    </lineage>
</organism>
<keyword evidence="3 7" id="KW-0862">Zinc</keyword>
<dbReference type="GO" id="GO:0000976">
    <property type="term" value="F:transcription cis-regulatory region binding"/>
    <property type="evidence" value="ECO:0007669"/>
    <property type="project" value="TreeGrafter"/>
</dbReference>
<evidence type="ECO:0000256" key="3">
    <source>
        <dbReference type="ARBA" id="ARBA00022833"/>
    </source>
</evidence>
<evidence type="ECO:0000256" key="8">
    <source>
        <dbReference type="PIRSR" id="PIRSR602481-2"/>
    </source>
</evidence>
<keyword evidence="5" id="KW-0238">DNA-binding</keyword>
<keyword evidence="6" id="KW-0804">Transcription</keyword>
<dbReference type="InterPro" id="IPR036388">
    <property type="entry name" value="WH-like_DNA-bd_sf"/>
</dbReference>
<dbReference type="Gene3D" id="1.10.10.10">
    <property type="entry name" value="Winged helix-like DNA-binding domain superfamily/Winged helix DNA-binding domain"/>
    <property type="match status" value="1"/>
</dbReference>
<sequence length="140" mass="16496">MELKDIQQLLHEHKFRVTKEREAVLLAFIDAGRMFTPAQLHDYVKERYEQVGLTTVYRLLETLTKVGLATPFLIDGEIYYTFCPNQHHHHFVCLQCHQVKELFQCSAQQAVDVDHQVGTVEYHKLDFFGRCRSCEEEKHC</sequence>
<dbReference type="GO" id="GO:0003700">
    <property type="term" value="F:DNA-binding transcription factor activity"/>
    <property type="evidence" value="ECO:0007669"/>
    <property type="project" value="InterPro"/>
</dbReference>
<dbReference type="AlphaFoldDB" id="A0A4V3HF17"/>
<protein>
    <submittedName>
        <fullName evidence="9">Fur family zinc uptake transcriptional regulator</fullName>
    </submittedName>
</protein>
<dbReference type="InterPro" id="IPR036390">
    <property type="entry name" value="WH_DNA-bd_sf"/>
</dbReference>
<keyword evidence="4" id="KW-0805">Transcription regulation</keyword>
<keyword evidence="2" id="KW-0678">Repressor</keyword>
<evidence type="ECO:0000256" key="1">
    <source>
        <dbReference type="ARBA" id="ARBA00007957"/>
    </source>
</evidence>